<dbReference type="SMART" id="SM00564">
    <property type="entry name" value="PQQ"/>
    <property type="match status" value="6"/>
</dbReference>
<dbReference type="EMBL" id="FOIS01000003">
    <property type="protein sequence ID" value="SEW13203.1"/>
    <property type="molecule type" value="Genomic_DNA"/>
</dbReference>
<dbReference type="Pfam" id="PF13360">
    <property type="entry name" value="PQQ_2"/>
    <property type="match status" value="2"/>
</dbReference>
<dbReference type="OrthoDB" id="169171at2157"/>
<dbReference type="SUPFAM" id="SSF50998">
    <property type="entry name" value="Quinoprotein alcohol dehydrogenase-like"/>
    <property type="match status" value="2"/>
</dbReference>
<dbReference type="InterPro" id="IPR011047">
    <property type="entry name" value="Quinoprotein_ADH-like_sf"/>
</dbReference>
<evidence type="ECO:0000313" key="3">
    <source>
        <dbReference type="Proteomes" id="UP000183275"/>
    </source>
</evidence>
<dbReference type="PANTHER" id="PTHR34512">
    <property type="entry name" value="CELL SURFACE PROTEIN"/>
    <property type="match status" value="1"/>
</dbReference>
<reference evidence="3" key="1">
    <citation type="submission" date="2016-10" db="EMBL/GenBank/DDBJ databases">
        <authorList>
            <person name="Varghese N."/>
        </authorList>
    </citation>
    <scope>NUCLEOTIDE SEQUENCE [LARGE SCALE GENOMIC DNA]</scope>
    <source>
        <strain evidence="3">CGMCC 1.12284</strain>
    </source>
</reference>
<proteinExistence type="predicted"/>
<dbReference type="PROSITE" id="PS51318">
    <property type="entry name" value="TAT"/>
    <property type="match status" value="1"/>
</dbReference>
<dbReference type="STRING" id="1202768.SAMN05216285_2519"/>
<sequence length="401" mass="42019">MPSRRQLLACGGLAVTGLVGGRAALVEGTAAAALEWPMARYDAAGTGYNPAASGPKDDVEPAWTGALESSGGFEIDPPVLVDGTVYAGTDALIAFDADTGDVRFSYGTAYGSTPARARSSIYRTDTLVVSSTDGLVGLNAGGGLGPGAIRLGAERWRGPSQAAGSSIFGPPEIPPPVAVGDTAYAVIPDAGSIVALAADNGRERWRRTIEYDEATVTPRRPAVRDGTVFVTAWPHQVRAFDAETGAERWRTDHPEQMVLAPTATTNGLLVPSRSGLRLYEADGDGDTRWKRDFDGNATAGAAAVADGRVFVADGTESLRALDLETGEEEWSVPFTHEATPVVADGVVYVTRDGYDLVAFDAETGDQRFTRQAKWSLSTPAIGDGVLYIVDGDRVLALEEAA</sequence>
<evidence type="ECO:0000259" key="1">
    <source>
        <dbReference type="Pfam" id="PF13360"/>
    </source>
</evidence>
<gene>
    <name evidence="2" type="ORF">SAMN05216285_2519</name>
</gene>
<dbReference type="InterPro" id="IPR002372">
    <property type="entry name" value="PQQ_rpt_dom"/>
</dbReference>
<dbReference type="Gene3D" id="2.40.128.630">
    <property type="match status" value="2"/>
</dbReference>
<feature type="domain" description="Pyrrolo-quinoline quinone repeat" evidence="1">
    <location>
        <begin position="283"/>
        <end position="397"/>
    </location>
</feature>
<dbReference type="InterPro" id="IPR006311">
    <property type="entry name" value="TAT_signal"/>
</dbReference>
<keyword evidence="3" id="KW-1185">Reference proteome</keyword>
<protein>
    <submittedName>
        <fullName evidence="2">Outer membrane protein assembly factor BamB, contains PQQ-like beta-propeller repeat</fullName>
    </submittedName>
</protein>
<feature type="domain" description="Pyrrolo-quinoline quinone repeat" evidence="1">
    <location>
        <begin position="152"/>
        <end position="258"/>
    </location>
</feature>
<organism evidence="2 3">
    <name type="scientific">Natrinema salifodinae</name>
    <dbReference type="NCBI Taxonomy" id="1202768"/>
    <lineage>
        <taxon>Archaea</taxon>
        <taxon>Methanobacteriati</taxon>
        <taxon>Methanobacteriota</taxon>
        <taxon>Stenosarchaea group</taxon>
        <taxon>Halobacteria</taxon>
        <taxon>Halobacteriales</taxon>
        <taxon>Natrialbaceae</taxon>
        <taxon>Natrinema</taxon>
    </lineage>
</organism>
<dbReference type="Gene3D" id="2.140.10.10">
    <property type="entry name" value="Quinoprotein alcohol dehydrogenase-like superfamily"/>
    <property type="match status" value="1"/>
</dbReference>
<dbReference type="AlphaFoldDB" id="A0A1I0PFK1"/>
<name>A0A1I0PFK1_9EURY</name>
<dbReference type="Proteomes" id="UP000183275">
    <property type="component" value="Unassembled WGS sequence"/>
</dbReference>
<dbReference type="eggNOG" id="arCOG02556">
    <property type="taxonomic scope" value="Archaea"/>
</dbReference>
<evidence type="ECO:0000313" key="2">
    <source>
        <dbReference type="EMBL" id="SEW13203.1"/>
    </source>
</evidence>
<accession>A0A1I0PFK1</accession>
<dbReference type="InterPro" id="IPR018391">
    <property type="entry name" value="PQQ_b-propeller_rpt"/>
</dbReference>
<dbReference type="RefSeq" id="WP_049991170.1">
    <property type="nucleotide sequence ID" value="NZ_FOIS01000003.1"/>
</dbReference>
<dbReference type="PANTHER" id="PTHR34512:SF30">
    <property type="entry name" value="OUTER MEMBRANE PROTEIN ASSEMBLY FACTOR BAMB"/>
    <property type="match status" value="1"/>
</dbReference>